<keyword evidence="2 5" id="KW-0479">Metal-binding</keyword>
<feature type="binding site" evidence="5">
    <location>
        <position position="258"/>
    </location>
    <ligand>
        <name>Mg(2+)</name>
        <dbReference type="ChEBI" id="CHEBI:18420"/>
        <label>1</label>
    </ligand>
</feature>
<evidence type="ECO:0000256" key="4">
    <source>
        <dbReference type="ARBA" id="ARBA00022842"/>
    </source>
</evidence>
<dbReference type="GO" id="GO:0008311">
    <property type="term" value="F:double-stranded DNA 3'-5' DNA exonuclease activity"/>
    <property type="evidence" value="ECO:0007669"/>
    <property type="project" value="UniProtKB-EC"/>
</dbReference>
<dbReference type="EC" id="3.1.11.2" evidence="8"/>
<evidence type="ECO:0000256" key="3">
    <source>
        <dbReference type="ARBA" id="ARBA00022801"/>
    </source>
</evidence>
<evidence type="ECO:0000259" key="7">
    <source>
        <dbReference type="Pfam" id="PF03372"/>
    </source>
</evidence>
<dbReference type="GO" id="GO:0003906">
    <property type="term" value="F:DNA-(apurinic or apyrimidinic site) endonuclease activity"/>
    <property type="evidence" value="ECO:0007669"/>
    <property type="project" value="TreeGrafter"/>
</dbReference>
<feature type="binding site" evidence="5">
    <location>
        <position position="152"/>
    </location>
    <ligand>
        <name>Mg(2+)</name>
        <dbReference type="ChEBI" id="CHEBI:18420"/>
        <label>1</label>
    </ligand>
</feature>
<protein>
    <submittedName>
        <fullName evidence="8">Exodeoxyribonuclease III</fullName>
        <ecNumber evidence="8">3.1.11.2</ecNumber>
    </submittedName>
</protein>
<feature type="binding site" evidence="5">
    <location>
        <position position="259"/>
    </location>
    <ligand>
        <name>Mg(2+)</name>
        <dbReference type="ChEBI" id="CHEBI:18420"/>
        <label>1</label>
    </ligand>
</feature>
<dbReference type="EMBL" id="CADCVV010000002">
    <property type="protein sequence ID" value="CAA9478714.1"/>
    <property type="molecule type" value="Genomic_DNA"/>
</dbReference>
<dbReference type="GO" id="GO:0008081">
    <property type="term" value="F:phosphoric diester hydrolase activity"/>
    <property type="evidence" value="ECO:0007669"/>
    <property type="project" value="TreeGrafter"/>
</dbReference>
<evidence type="ECO:0000313" key="8">
    <source>
        <dbReference type="EMBL" id="CAA9478714.1"/>
    </source>
</evidence>
<comment type="similarity">
    <text evidence="1">Belongs to the DNA repair enzymes AP/ExoA family.</text>
</comment>
<evidence type="ECO:0000256" key="6">
    <source>
        <dbReference type="PIRSR" id="PIRSR604808-3"/>
    </source>
</evidence>
<proteinExistence type="inferred from homology"/>
<dbReference type="InterPro" id="IPR004808">
    <property type="entry name" value="AP_endonuc_1"/>
</dbReference>
<name>A0A6J4RVJ0_9ACTN</name>
<dbReference type="GO" id="GO:0006284">
    <property type="term" value="P:base-excision repair"/>
    <property type="evidence" value="ECO:0007669"/>
    <property type="project" value="TreeGrafter"/>
</dbReference>
<accession>A0A6J4RVJ0</accession>
<sequence length="270" mass="29949">MTVRVLTWNVARRTVRLAEQAAAVGRREPDILALQEVTERTLPLWREACTSHGLSEVVASLEGADPSRVPANRRRTGVLIASRIPTEQTTPLDLPWPETAAATRAETDAGPLEVHAVHVPNAANGWIKPQTLRAIRGGLARPAAVPRVLCGDLNVPRRELSDGEVISFARDSRGQLRRDRGQEWDEAELGVVPGLRDIGFADAFRSLHGYAERSPSWTWRQIAGHSGGWRIDHLFCSWELRPVSCTYHHAWREDGLSDHAPLEAELELVS</sequence>
<evidence type="ECO:0000256" key="2">
    <source>
        <dbReference type="ARBA" id="ARBA00022723"/>
    </source>
</evidence>
<keyword evidence="4 5" id="KW-0460">Magnesium</keyword>
<feature type="site" description="Important for catalytic activity" evidence="6">
    <location>
        <position position="232"/>
    </location>
</feature>
<dbReference type="Pfam" id="PF03372">
    <property type="entry name" value="Exo_endo_phos"/>
    <property type="match status" value="1"/>
</dbReference>
<dbReference type="InterPro" id="IPR036691">
    <property type="entry name" value="Endo/exonu/phosph_ase_sf"/>
</dbReference>
<feature type="site" description="Interaction with DNA substrate" evidence="6">
    <location>
        <position position="259"/>
    </location>
</feature>
<feature type="binding site" evidence="5">
    <location>
        <position position="154"/>
    </location>
    <ligand>
        <name>Mg(2+)</name>
        <dbReference type="ChEBI" id="CHEBI:18420"/>
        <label>1</label>
    </ligand>
</feature>
<dbReference type="PANTHER" id="PTHR22748:SF6">
    <property type="entry name" value="DNA-(APURINIC OR APYRIMIDINIC SITE) ENDONUCLEASE"/>
    <property type="match status" value="1"/>
</dbReference>
<organism evidence="8">
    <name type="scientific">uncultured Solirubrobacterales bacterium</name>
    <dbReference type="NCBI Taxonomy" id="768556"/>
    <lineage>
        <taxon>Bacteria</taxon>
        <taxon>Bacillati</taxon>
        <taxon>Actinomycetota</taxon>
        <taxon>Thermoleophilia</taxon>
        <taxon>Solirubrobacterales</taxon>
        <taxon>environmental samples</taxon>
    </lineage>
</organism>
<dbReference type="SUPFAM" id="SSF56219">
    <property type="entry name" value="DNase I-like"/>
    <property type="match status" value="1"/>
</dbReference>
<evidence type="ECO:0000256" key="5">
    <source>
        <dbReference type="PIRSR" id="PIRSR604808-2"/>
    </source>
</evidence>
<dbReference type="InterPro" id="IPR005135">
    <property type="entry name" value="Endo/exonuclease/phosphatase"/>
</dbReference>
<feature type="site" description="Transition state stabilizer" evidence="6">
    <location>
        <position position="154"/>
    </location>
</feature>
<keyword evidence="3 8" id="KW-0378">Hydrolase</keyword>
<comment type="cofactor">
    <cofactor evidence="5">
        <name>Mg(2+)</name>
        <dbReference type="ChEBI" id="CHEBI:18420"/>
    </cofactor>
    <cofactor evidence="5">
        <name>Mn(2+)</name>
        <dbReference type="ChEBI" id="CHEBI:29035"/>
    </cofactor>
    <text evidence="5">Probably binds two magnesium or manganese ions per subunit.</text>
</comment>
<keyword evidence="5" id="KW-0464">Manganese</keyword>
<dbReference type="GO" id="GO:0046872">
    <property type="term" value="F:metal ion binding"/>
    <property type="evidence" value="ECO:0007669"/>
    <property type="project" value="UniProtKB-KW"/>
</dbReference>
<feature type="domain" description="Endonuclease/exonuclease/phosphatase" evidence="7">
    <location>
        <begin position="6"/>
        <end position="259"/>
    </location>
</feature>
<evidence type="ECO:0000256" key="1">
    <source>
        <dbReference type="ARBA" id="ARBA00007092"/>
    </source>
</evidence>
<reference evidence="8" key="1">
    <citation type="submission" date="2020-02" db="EMBL/GenBank/DDBJ databases">
        <authorList>
            <person name="Meier V. D."/>
        </authorList>
    </citation>
    <scope>NUCLEOTIDE SEQUENCE</scope>
    <source>
        <strain evidence="8">AVDCRST_MAG17</strain>
    </source>
</reference>
<dbReference type="AlphaFoldDB" id="A0A6J4RVJ0"/>
<dbReference type="PANTHER" id="PTHR22748">
    <property type="entry name" value="AP ENDONUCLEASE"/>
    <property type="match status" value="1"/>
</dbReference>
<dbReference type="Gene3D" id="3.60.10.10">
    <property type="entry name" value="Endonuclease/exonuclease/phosphatase"/>
    <property type="match status" value="1"/>
</dbReference>
<gene>
    <name evidence="8" type="ORF">AVDCRST_MAG17-19</name>
</gene>